<feature type="transmembrane region" description="Helical" evidence="1">
    <location>
        <begin position="382"/>
        <end position="400"/>
    </location>
</feature>
<dbReference type="EMBL" id="LAXJ01000011">
    <property type="protein sequence ID" value="KRS12222.1"/>
    <property type="molecule type" value="Genomic_DNA"/>
</dbReference>
<feature type="transmembrane region" description="Helical" evidence="1">
    <location>
        <begin position="105"/>
        <end position="126"/>
    </location>
</feature>
<accession>A0A0T5NU00</accession>
<organism evidence="2 3">
    <name type="scientific">Roseovarius atlanticus</name>
    <dbReference type="NCBI Taxonomy" id="1641875"/>
    <lineage>
        <taxon>Bacteria</taxon>
        <taxon>Pseudomonadati</taxon>
        <taxon>Pseudomonadota</taxon>
        <taxon>Alphaproteobacteria</taxon>
        <taxon>Rhodobacterales</taxon>
        <taxon>Roseobacteraceae</taxon>
        <taxon>Roseovarius</taxon>
    </lineage>
</organism>
<dbReference type="Proteomes" id="UP000051295">
    <property type="component" value="Unassembled WGS sequence"/>
</dbReference>
<comment type="caution">
    <text evidence="2">The sequence shown here is derived from an EMBL/GenBank/DDBJ whole genome shotgun (WGS) entry which is preliminary data.</text>
</comment>
<feature type="transmembrane region" description="Helical" evidence="1">
    <location>
        <begin position="406"/>
        <end position="426"/>
    </location>
</feature>
<proteinExistence type="predicted"/>
<dbReference type="RefSeq" id="WP_057793806.1">
    <property type="nucleotide sequence ID" value="NZ_LAXJ01000011.1"/>
</dbReference>
<dbReference type="PATRIC" id="fig|1641875.4.peg.285"/>
<keyword evidence="3" id="KW-1185">Reference proteome</keyword>
<dbReference type="OrthoDB" id="1082056at2"/>
<feature type="transmembrane region" description="Helical" evidence="1">
    <location>
        <begin position="161"/>
        <end position="179"/>
    </location>
</feature>
<evidence type="ECO:0000313" key="2">
    <source>
        <dbReference type="EMBL" id="KRS12222.1"/>
    </source>
</evidence>
<reference evidence="2 3" key="1">
    <citation type="submission" date="2015-04" db="EMBL/GenBank/DDBJ databases">
        <title>The draft genome sequence of Roseovarius sp.R12b.</title>
        <authorList>
            <person name="Li G."/>
            <person name="Lai Q."/>
            <person name="Shao Z."/>
            <person name="Yan P."/>
        </authorList>
    </citation>
    <scope>NUCLEOTIDE SEQUENCE [LARGE SCALE GENOMIC DNA]</scope>
    <source>
        <strain evidence="2 3">R12B</strain>
    </source>
</reference>
<protein>
    <submittedName>
        <fullName evidence="2">Uncharacterized protein</fullName>
    </submittedName>
</protein>
<gene>
    <name evidence="2" type="ORF">XM53_12460</name>
</gene>
<keyword evidence="1" id="KW-0812">Transmembrane</keyword>
<dbReference type="STRING" id="1641875.XM53_12460"/>
<keyword evidence="1" id="KW-0472">Membrane</keyword>
<evidence type="ECO:0000256" key="1">
    <source>
        <dbReference type="SAM" id="Phobius"/>
    </source>
</evidence>
<feature type="transmembrane region" description="Helical" evidence="1">
    <location>
        <begin position="438"/>
        <end position="457"/>
    </location>
</feature>
<name>A0A0T5NU00_9RHOB</name>
<feature type="transmembrane region" description="Helical" evidence="1">
    <location>
        <begin position="349"/>
        <end position="370"/>
    </location>
</feature>
<feature type="transmembrane region" description="Helical" evidence="1">
    <location>
        <begin position="227"/>
        <end position="244"/>
    </location>
</feature>
<feature type="transmembrane region" description="Helical" evidence="1">
    <location>
        <begin position="78"/>
        <end position="98"/>
    </location>
</feature>
<feature type="transmembrane region" description="Helical" evidence="1">
    <location>
        <begin position="132"/>
        <end position="154"/>
    </location>
</feature>
<dbReference type="AlphaFoldDB" id="A0A0T5NU00"/>
<evidence type="ECO:0000313" key="3">
    <source>
        <dbReference type="Proteomes" id="UP000051295"/>
    </source>
</evidence>
<feature type="transmembrane region" description="Helical" evidence="1">
    <location>
        <begin position="264"/>
        <end position="282"/>
    </location>
</feature>
<feature type="transmembrane region" description="Helical" evidence="1">
    <location>
        <begin position="191"/>
        <end position="215"/>
    </location>
</feature>
<feature type="transmembrane region" description="Helical" evidence="1">
    <location>
        <begin position="289"/>
        <end position="310"/>
    </location>
</feature>
<sequence>MQDTARESRLFAIVLLLAVGMVVFRAVATGLTPVDTLAVSDNDDIMRFLMVRDWLAGQGWYDTVQYRMLPPEGLEMHWSRYVDLGIAAVIWPLSLVMADAQAMAVALVVWPTLLFVALIGATGLAARRLFGSMAGLIAVVAVLLWPPTGLTYFAPARIDHHNVQILLTTLMLITVLWPAPRARLGVAGGLAAALSLAVGLETMVTIALAGLVLAGRVVGLRPGAGRQLAGFSLALAGGATLLFMGQTAPAEWLVSRCDELSVPYLALAWVGAGICLAVVVLAPRLSGVALRVGVLVALSVVGLAALSPLIGPCTAGPYDSLPQEVQDLITGRIIEARPALAYLWAANGLGFRFVVPAAMAVLVGSAVWGWQTWRGDGGAARARLGVLLLFGWLGVIGALFQIRLVLMGAAALPMLMGAVVAMLLAAGREGRFGRLGAGPAFVAAGLTLMLPTLYGALTGGGGAGAAMTTSDARMVDADACRKPDLLRSLNTVPEGVILSSSSYGPPLLLLTHHAALAGPYHRSADAIANGAVPFDGNAAVLRAALARTGADYLLLCRDARYGDGTSFATRLAAGERAEGLVPVAGPDAALVLLQVVR</sequence>
<keyword evidence="1" id="KW-1133">Transmembrane helix</keyword>